<keyword evidence="2" id="KW-1185">Reference proteome</keyword>
<name>M4VDL4_9BACT</name>
<evidence type="ECO:0000313" key="2">
    <source>
        <dbReference type="Proteomes" id="UP000012040"/>
    </source>
</evidence>
<dbReference type="Proteomes" id="UP000012040">
    <property type="component" value="Chromosome"/>
</dbReference>
<dbReference type="HOGENOM" id="CLU_911089_0_0_7"/>
<dbReference type="KEGG" id="bex:A11Q_2354"/>
<dbReference type="AlphaFoldDB" id="M4VDL4"/>
<gene>
    <name evidence="1" type="ORF">A11Q_2354</name>
</gene>
<evidence type="ECO:0000313" key="1">
    <source>
        <dbReference type="EMBL" id="AGH96570.1"/>
    </source>
</evidence>
<dbReference type="EMBL" id="CP003537">
    <property type="protein sequence ID" value="AGH96570.1"/>
    <property type="molecule type" value="Genomic_DNA"/>
</dbReference>
<dbReference type="PATRIC" id="fig|1184267.3.peg.2387"/>
<organism evidence="1 2">
    <name type="scientific">Pseudobdellovibrio exovorus JSS</name>
    <dbReference type="NCBI Taxonomy" id="1184267"/>
    <lineage>
        <taxon>Bacteria</taxon>
        <taxon>Pseudomonadati</taxon>
        <taxon>Bdellovibrionota</taxon>
        <taxon>Bdellovibrionia</taxon>
        <taxon>Bdellovibrionales</taxon>
        <taxon>Pseudobdellovibrionaceae</taxon>
        <taxon>Pseudobdellovibrio</taxon>
    </lineage>
</organism>
<dbReference type="eggNOG" id="COG2831">
    <property type="taxonomic scope" value="Bacteria"/>
</dbReference>
<accession>M4VDL4</accession>
<reference evidence="1 2" key="1">
    <citation type="journal article" date="2013" name="ISME J.">
        <title>By their genes ye shall know them: genomic signatures of predatory bacteria.</title>
        <authorList>
            <person name="Pasternak Z."/>
            <person name="Pietrokovski S."/>
            <person name="Rotem O."/>
            <person name="Gophna U."/>
            <person name="Lurie-Weinberger M.N."/>
            <person name="Jurkevitch E."/>
        </authorList>
    </citation>
    <scope>NUCLEOTIDE SEQUENCE [LARGE SCALE GENOMIC DNA]</scope>
    <source>
        <strain evidence="1 2">JSS</strain>
    </source>
</reference>
<protein>
    <submittedName>
        <fullName evidence="1">Uncharacterized protein</fullName>
    </submittedName>
</protein>
<proteinExistence type="predicted"/>
<sequence length="344" mass="39786">MGHKGSIRVRLYKIQSKFYGLTCLRQFFAILFLAMSLLTSQSFAQNETGPLEQTEEEPEETAAQAFERLFIDSNVVISNWFDSVAEGIDLFFVNKKITDEPSKINARLINGSYIKEGEGYINRTALSVSPRFHNLEKYWNLKFSTYDELEDGRGVRRGFLRQTPREQNYGATVGLFRRLGAVRVAFQPRIELQDPLQVSHSLGFESVWDFQTFKANPKLEFYASASKGPGTFHSMNFNFYLSDIYSLTWINEGDYEANAHKYSVTTGLTLGQQLSETTSMSYSLLTYADNRDNYHLNGYNLSLSWYQLIYNKILDYQIIPHLDFRQDDEFRGRAGLTFQFTVYF</sequence>